<dbReference type="InterPro" id="IPR050796">
    <property type="entry name" value="SCF_F-box_component"/>
</dbReference>
<gene>
    <name evidence="2" type="ORF">HID58_054275</name>
</gene>
<accession>A0ABQ8AIB4</accession>
<dbReference type="EMBL" id="JAGKQM010000013">
    <property type="protein sequence ID" value="KAH0891846.1"/>
    <property type="molecule type" value="Genomic_DNA"/>
</dbReference>
<organism evidence="2 3">
    <name type="scientific">Brassica napus</name>
    <name type="common">Rape</name>
    <dbReference type="NCBI Taxonomy" id="3708"/>
    <lineage>
        <taxon>Eukaryota</taxon>
        <taxon>Viridiplantae</taxon>
        <taxon>Streptophyta</taxon>
        <taxon>Embryophyta</taxon>
        <taxon>Tracheophyta</taxon>
        <taxon>Spermatophyta</taxon>
        <taxon>Magnoliopsida</taxon>
        <taxon>eudicotyledons</taxon>
        <taxon>Gunneridae</taxon>
        <taxon>Pentapetalae</taxon>
        <taxon>rosids</taxon>
        <taxon>malvids</taxon>
        <taxon>Brassicales</taxon>
        <taxon>Brassicaceae</taxon>
        <taxon>Brassiceae</taxon>
        <taxon>Brassica</taxon>
    </lineage>
</organism>
<evidence type="ECO:0000313" key="3">
    <source>
        <dbReference type="Proteomes" id="UP000824890"/>
    </source>
</evidence>
<dbReference type="InterPro" id="IPR036047">
    <property type="entry name" value="F-box-like_dom_sf"/>
</dbReference>
<feature type="domain" description="F-box" evidence="1">
    <location>
        <begin position="1"/>
        <end position="46"/>
    </location>
</feature>
<dbReference type="PROSITE" id="PS50181">
    <property type="entry name" value="FBOX"/>
    <property type="match status" value="1"/>
</dbReference>
<dbReference type="Pfam" id="PF07734">
    <property type="entry name" value="FBA_1"/>
    <property type="match status" value="1"/>
</dbReference>
<dbReference type="InterPro" id="IPR006527">
    <property type="entry name" value="F-box-assoc_dom_typ1"/>
</dbReference>
<dbReference type="Proteomes" id="UP000824890">
    <property type="component" value="Unassembled WGS sequence"/>
</dbReference>
<keyword evidence="3" id="KW-1185">Reference proteome</keyword>
<sequence>MTSLPSDLIENILSKVPDTPLARFRTTSKKWNVINILRMQQKDESLCITLINSRVHLVRINLHEPSVKVATHPFYLKDPLYNSSQVDIRHVFNCDGLLLCSTKDDRLVVWDPYSGETKWIKPRDRYKYTDYFALGFDNKFSCKQYKILRVDRQFIGKKNIYEVYDFTSDCWRVLGTATDWFLAADHRGISVKGNTYWVALQILCLLGFHVPNVLMGADESLLGLQVWVTTSTGSWNKSLAVIGIDAYKDMLSIGISFLADEQNKVVMYLNTGNNLHILRENKHILEEHLGGGSTSISSPAVLMNYPPSLARIRQGTFLRRRKRKAESIDMTN</sequence>
<dbReference type="NCBIfam" id="TIGR01640">
    <property type="entry name" value="F_box_assoc_1"/>
    <property type="match status" value="1"/>
</dbReference>
<dbReference type="InterPro" id="IPR017451">
    <property type="entry name" value="F-box-assoc_interact_dom"/>
</dbReference>
<name>A0ABQ8AIB4_BRANA</name>
<evidence type="ECO:0000259" key="1">
    <source>
        <dbReference type="PROSITE" id="PS50181"/>
    </source>
</evidence>
<reference evidence="2 3" key="1">
    <citation type="submission" date="2021-05" db="EMBL/GenBank/DDBJ databases">
        <title>Genome Assembly of Synthetic Allotetraploid Brassica napus Reveals Homoeologous Exchanges between Subgenomes.</title>
        <authorList>
            <person name="Davis J.T."/>
        </authorList>
    </citation>
    <scope>NUCLEOTIDE SEQUENCE [LARGE SCALE GENOMIC DNA]</scope>
    <source>
        <strain evidence="3">cv. Da-Ae</strain>
        <tissue evidence="2">Seedling</tissue>
    </source>
</reference>
<dbReference type="PANTHER" id="PTHR31672:SF13">
    <property type="entry name" value="F-BOX PROTEIN CPR30-LIKE"/>
    <property type="match status" value="1"/>
</dbReference>
<dbReference type="PANTHER" id="PTHR31672">
    <property type="entry name" value="BNACNNG10540D PROTEIN"/>
    <property type="match status" value="1"/>
</dbReference>
<proteinExistence type="predicted"/>
<dbReference type="InterPro" id="IPR001810">
    <property type="entry name" value="F-box_dom"/>
</dbReference>
<dbReference type="SUPFAM" id="SSF81383">
    <property type="entry name" value="F-box domain"/>
    <property type="match status" value="1"/>
</dbReference>
<protein>
    <recommendedName>
        <fullName evidence="1">F-box domain-containing protein</fullName>
    </recommendedName>
</protein>
<evidence type="ECO:0000313" key="2">
    <source>
        <dbReference type="EMBL" id="KAH0891846.1"/>
    </source>
</evidence>
<comment type="caution">
    <text evidence="2">The sequence shown here is derived from an EMBL/GenBank/DDBJ whole genome shotgun (WGS) entry which is preliminary data.</text>
</comment>
<dbReference type="Pfam" id="PF00646">
    <property type="entry name" value="F-box"/>
    <property type="match status" value="1"/>
</dbReference>